<dbReference type="PANTHER" id="PTHR11229">
    <property type="entry name" value="50S RIBOSOMAL PROTEIN L3"/>
    <property type="match status" value="1"/>
</dbReference>
<comment type="subcellular location">
    <subcellularLocation>
        <location evidence="2 9">Plastid</location>
        <location evidence="2 9">Chloroplast</location>
    </subcellularLocation>
</comment>
<proteinExistence type="inferred from homology"/>
<evidence type="ECO:0000256" key="5">
    <source>
        <dbReference type="ARBA" id="ARBA00022884"/>
    </source>
</evidence>
<dbReference type="GO" id="GO:0006412">
    <property type="term" value="P:translation"/>
    <property type="evidence" value="ECO:0007669"/>
    <property type="project" value="UniProtKB-UniRule"/>
</dbReference>
<dbReference type="Pfam" id="PF00297">
    <property type="entry name" value="Ribosomal_L3"/>
    <property type="match status" value="1"/>
</dbReference>
<dbReference type="FunFam" id="2.40.30.10:FF:000065">
    <property type="entry name" value="50S ribosomal protein L3, chloroplastic"/>
    <property type="match status" value="1"/>
</dbReference>
<dbReference type="GO" id="GO:0009507">
    <property type="term" value="C:chloroplast"/>
    <property type="evidence" value="ECO:0007669"/>
    <property type="project" value="UniProtKB-SubCell"/>
</dbReference>
<dbReference type="NCBIfam" id="TIGR03625">
    <property type="entry name" value="L3_bact"/>
    <property type="match status" value="1"/>
</dbReference>
<dbReference type="HAMAP" id="MF_01325_B">
    <property type="entry name" value="Ribosomal_uL3_B"/>
    <property type="match status" value="1"/>
</dbReference>
<keyword evidence="7 9" id="KW-0687">Ribonucleoprotein</keyword>
<dbReference type="InterPro" id="IPR019927">
    <property type="entry name" value="Ribosomal_uL3_bac/org-type"/>
</dbReference>
<keyword evidence="4 9" id="KW-0699">rRNA-binding</keyword>
<feature type="region of interest" description="Disordered" evidence="11">
    <location>
        <begin position="151"/>
        <end position="191"/>
    </location>
</feature>
<evidence type="ECO:0000256" key="3">
    <source>
        <dbReference type="ARBA" id="ARBA00006540"/>
    </source>
</evidence>
<dbReference type="AlphaFoldDB" id="A0A023PLS5"/>
<evidence type="ECO:0000256" key="1">
    <source>
        <dbReference type="ARBA" id="ARBA00002570"/>
    </source>
</evidence>
<dbReference type="PROSITE" id="PS00474">
    <property type="entry name" value="RIBOSOMAL_L3"/>
    <property type="match status" value="1"/>
</dbReference>
<comment type="subunit">
    <text evidence="9">Part of the 50S ribosomal subunit.</text>
</comment>
<keyword evidence="6 9" id="KW-0689">Ribosomal protein</keyword>
<evidence type="ECO:0000313" key="12">
    <source>
        <dbReference type="EMBL" id="AHX25439.1"/>
    </source>
</evidence>
<dbReference type="GO" id="GO:0019843">
    <property type="term" value="F:rRNA binding"/>
    <property type="evidence" value="ECO:0007669"/>
    <property type="project" value="UniProtKB-UniRule"/>
</dbReference>
<dbReference type="Gene3D" id="2.40.30.10">
    <property type="entry name" value="Translation factors"/>
    <property type="match status" value="1"/>
</dbReference>
<evidence type="ECO:0000256" key="10">
    <source>
        <dbReference type="RuleBase" id="RU003905"/>
    </source>
</evidence>
<evidence type="ECO:0000256" key="6">
    <source>
        <dbReference type="ARBA" id="ARBA00022980"/>
    </source>
</evidence>
<dbReference type="GO" id="GO:0003735">
    <property type="term" value="F:structural constituent of ribosome"/>
    <property type="evidence" value="ECO:0007669"/>
    <property type="project" value="InterPro"/>
</dbReference>
<evidence type="ECO:0000256" key="4">
    <source>
        <dbReference type="ARBA" id="ARBA00022730"/>
    </source>
</evidence>
<dbReference type="InterPro" id="IPR019926">
    <property type="entry name" value="Ribosomal_uL3_CS"/>
</dbReference>
<dbReference type="GO" id="GO:0022625">
    <property type="term" value="C:cytosolic large ribosomal subunit"/>
    <property type="evidence" value="ECO:0007669"/>
    <property type="project" value="TreeGrafter"/>
</dbReference>
<evidence type="ECO:0000256" key="7">
    <source>
        <dbReference type="ARBA" id="ARBA00023274"/>
    </source>
</evidence>
<name>A0A023PLS5_9STRA</name>
<dbReference type="PANTHER" id="PTHR11229:SF16">
    <property type="entry name" value="LARGE RIBOSOMAL SUBUNIT PROTEIN UL3C"/>
    <property type="match status" value="1"/>
</dbReference>
<geneLocation type="chloroplast" evidence="12"/>
<keyword evidence="5 9" id="KW-0694">RNA-binding</keyword>
<dbReference type="Gene3D" id="3.30.160.810">
    <property type="match status" value="1"/>
</dbReference>
<dbReference type="EMBL" id="KJ410684">
    <property type="protein sequence ID" value="AHX25439.1"/>
    <property type="molecule type" value="Genomic_DNA"/>
</dbReference>
<dbReference type="InterPro" id="IPR000597">
    <property type="entry name" value="Ribosomal_uL3"/>
</dbReference>
<keyword evidence="12" id="KW-0150">Chloroplast</keyword>
<organism evidence="12">
    <name type="scientific">Nannochloropsis oculata</name>
    <dbReference type="NCBI Taxonomy" id="43925"/>
    <lineage>
        <taxon>Eukaryota</taxon>
        <taxon>Sar</taxon>
        <taxon>Stramenopiles</taxon>
        <taxon>Ochrophyta</taxon>
        <taxon>Eustigmatophyceae</taxon>
        <taxon>Eustigmatales</taxon>
        <taxon>Monodopsidaceae</taxon>
        <taxon>Nannochloropsis</taxon>
    </lineage>
</organism>
<evidence type="ECO:0000256" key="9">
    <source>
        <dbReference type="HAMAP-Rule" id="MF_01325"/>
    </source>
</evidence>
<evidence type="ECO:0000256" key="2">
    <source>
        <dbReference type="ARBA" id="ARBA00004229"/>
    </source>
</evidence>
<comment type="function">
    <text evidence="1 9">One of the primary rRNA binding proteins, it binds directly near the 3'-end of the 23S rRNA, where it nucleates assembly of the 50S subunit.</text>
</comment>
<sequence length="232" mass="25127">MIKQKIIVSLSEGRFVVSIGSLGIKVGMTQIFDEKNASIPVTLIKIGPCTVTQIKTVPTDGYDAVQLGFDLSKKKAEDNQKKRSLNKALEGHLKKSGALTSRYLKEYHVNRPEEFELGQTFDITNFSPNQFIDVRGKSIGKGFSGTVKRHNFSRGPMSHGSKNHREPGSIGAGSTPGRVYPGKRMAGRLGGKPTTLKRLAILRIDADENLLVVKGSVPGKPGNLLSLTPSVS</sequence>
<gene>
    <name evidence="9 12" type="primary">rpl3</name>
    <name evidence="12" type="ORF">Naoc00136</name>
</gene>
<comment type="similarity">
    <text evidence="3 9 10">Belongs to the universal ribosomal protein uL3 family.</text>
</comment>
<dbReference type="InterPro" id="IPR009000">
    <property type="entry name" value="Transl_B-barrel_sf"/>
</dbReference>
<accession>A0A023PLS5</accession>
<evidence type="ECO:0000256" key="11">
    <source>
        <dbReference type="SAM" id="MobiDB-lite"/>
    </source>
</evidence>
<reference evidence="12" key="1">
    <citation type="journal article" date="2014" name="BMC Genomics">
        <title>A pangenomic analysis of the Nannochloropsis organellar genomes reveals novel genetic variations in key metabolic genes.</title>
        <authorList>
            <person name="Starkenburg S.R."/>
            <person name="Kwon K.J."/>
            <person name="Jha R.K."/>
            <person name="McKay C."/>
            <person name="Jacobs M."/>
            <person name="Chertkov O."/>
            <person name="Twary S."/>
            <person name="Rocap G."/>
            <person name="Cattolico R.A."/>
        </authorList>
    </citation>
    <scope>NUCLEOTIDE SEQUENCE</scope>
    <source>
        <strain evidence="12">CCMP525</strain>
    </source>
</reference>
<keyword evidence="12" id="KW-0934">Plastid</keyword>
<protein>
    <recommendedName>
        <fullName evidence="8 9">Large ribosomal subunit protein uL3c</fullName>
    </recommendedName>
</protein>
<evidence type="ECO:0000256" key="8">
    <source>
        <dbReference type="ARBA" id="ARBA00035213"/>
    </source>
</evidence>
<dbReference type="SUPFAM" id="SSF50447">
    <property type="entry name" value="Translation proteins"/>
    <property type="match status" value="1"/>
</dbReference>